<feature type="active site" description="S-selanylcysteine intermediate" evidence="2">
    <location>
        <position position="91"/>
    </location>
</feature>
<dbReference type="Proteomes" id="UP000672027">
    <property type="component" value="Chromosome"/>
</dbReference>
<dbReference type="InterPro" id="IPR058840">
    <property type="entry name" value="AAA_SelU"/>
</dbReference>
<dbReference type="PANTHER" id="PTHR30401">
    <property type="entry name" value="TRNA 2-SELENOURIDINE SYNTHASE"/>
    <property type="match status" value="1"/>
</dbReference>
<dbReference type="NCBIfam" id="NF008750">
    <property type="entry name" value="PRK11784.1-2"/>
    <property type="match status" value="1"/>
</dbReference>
<comment type="catalytic activity">
    <reaction evidence="2">
        <text>5-methylaminomethyl-2-(Se-phospho)selenouridine(34) in tRNA + H2O = 5-methylaminomethyl-2-selenouridine(34) in tRNA + phosphate</text>
        <dbReference type="Rhea" id="RHEA:60176"/>
        <dbReference type="Rhea" id="RHEA-COMP:10196"/>
        <dbReference type="Rhea" id="RHEA-COMP:15523"/>
        <dbReference type="ChEBI" id="CHEBI:15377"/>
        <dbReference type="ChEBI" id="CHEBI:43474"/>
        <dbReference type="ChEBI" id="CHEBI:82743"/>
        <dbReference type="ChEBI" id="CHEBI:143702"/>
    </reaction>
</comment>
<dbReference type="EC" id="2.9.1.3" evidence="2"/>
<feature type="domain" description="Rhodanese" evidence="3">
    <location>
        <begin position="8"/>
        <end position="132"/>
    </location>
</feature>
<comment type="catalytic activity">
    <reaction evidence="2">
        <text>5-methylaminomethyl-S-(2E)-geranyl-thiouridine(34) in tRNA + selenophosphate + H(+) = 5-methylaminomethyl-2-(Se-phospho)selenouridine(34) in tRNA + (2E)-thiogeraniol</text>
        <dbReference type="Rhea" id="RHEA:60172"/>
        <dbReference type="Rhea" id="RHEA-COMP:14654"/>
        <dbReference type="Rhea" id="RHEA-COMP:15523"/>
        <dbReference type="ChEBI" id="CHEBI:15378"/>
        <dbReference type="ChEBI" id="CHEBI:16144"/>
        <dbReference type="ChEBI" id="CHEBI:140632"/>
        <dbReference type="ChEBI" id="CHEBI:143702"/>
        <dbReference type="ChEBI" id="CHEBI:143703"/>
    </reaction>
</comment>
<dbReference type="NCBIfam" id="TIGR03167">
    <property type="entry name" value="tRNA_sel_U_synt"/>
    <property type="match status" value="1"/>
</dbReference>
<dbReference type="PROSITE" id="PS50206">
    <property type="entry name" value="RHODANESE_3"/>
    <property type="match status" value="1"/>
</dbReference>
<comment type="function">
    <text evidence="2">Involved in the post-transcriptional modification of the uridine at the wobble position (U34) of tRNA(Lys), tRNA(Glu) and tRNA(Gln). Catalyzes the conversion of 2-thiouridine (S2U-RNA) to 2-selenouridine (Se2U-RNA). Acts in a two-step process involving geranylation of 2-thiouridine (S2U) to S-geranyl-2-thiouridine (geS2U) and subsequent selenation of the latter derivative to 2-selenouridine (Se2U) in the tRNA chain.</text>
</comment>
<dbReference type="GO" id="GO:0016740">
    <property type="term" value="F:transferase activity"/>
    <property type="evidence" value="ECO:0007669"/>
    <property type="project" value="UniProtKB-KW"/>
</dbReference>
<keyword evidence="2 4" id="KW-0808">Transferase</keyword>
<comment type="catalytic activity">
    <reaction evidence="2">
        <text>5-methylaminomethyl-2-thiouridine(34) in tRNA + selenophosphate + (2E)-geranyl diphosphate + H2O + H(+) = 5-methylaminomethyl-2-selenouridine(34) in tRNA + (2E)-thiogeraniol + phosphate + diphosphate</text>
        <dbReference type="Rhea" id="RHEA:42716"/>
        <dbReference type="Rhea" id="RHEA-COMP:10195"/>
        <dbReference type="Rhea" id="RHEA-COMP:10196"/>
        <dbReference type="ChEBI" id="CHEBI:15377"/>
        <dbReference type="ChEBI" id="CHEBI:15378"/>
        <dbReference type="ChEBI" id="CHEBI:16144"/>
        <dbReference type="ChEBI" id="CHEBI:33019"/>
        <dbReference type="ChEBI" id="CHEBI:43474"/>
        <dbReference type="ChEBI" id="CHEBI:58057"/>
        <dbReference type="ChEBI" id="CHEBI:74455"/>
        <dbReference type="ChEBI" id="CHEBI:82743"/>
        <dbReference type="ChEBI" id="CHEBI:143703"/>
        <dbReference type="EC" id="2.9.1.3"/>
    </reaction>
</comment>
<comment type="catalytic activity">
    <reaction evidence="2">
        <text>5-methylaminomethyl-2-thiouridine(34) in tRNA + (2E)-geranyl diphosphate = 5-methylaminomethyl-S-(2E)-geranyl-thiouridine(34) in tRNA + diphosphate</text>
        <dbReference type="Rhea" id="RHEA:14085"/>
        <dbReference type="Rhea" id="RHEA-COMP:10195"/>
        <dbReference type="Rhea" id="RHEA-COMP:14654"/>
        <dbReference type="ChEBI" id="CHEBI:33019"/>
        <dbReference type="ChEBI" id="CHEBI:58057"/>
        <dbReference type="ChEBI" id="CHEBI:74455"/>
        <dbReference type="ChEBI" id="CHEBI:140632"/>
    </reaction>
</comment>
<evidence type="ECO:0000256" key="1">
    <source>
        <dbReference type="ARBA" id="ARBA00023266"/>
    </source>
</evidence>
<dbReference type="EMBL" id="CP072800">
    <property type="protein sequence ID" value="QTR51827.1"/>
    <property type="molecule type" value="Genomic_DNA"/>
</dbReference>
<gene>
    <name evidence="4" type="primary">mnmH</name>
    <name evidence="2" type="synonym">selU</name>
    <name evidence="4" type="ORF">J8380_12435</name>
</gene>
<dbReference type="PANTHER" id="PTHR30401:SF0">
    <property type="entry name" value="TRNA 2-SELENOURIDINE SYNTHASE"/>
    <property type="match status" value="1"/>
</dbReference>
<accession>A0ABX7X9D9</accession>
<dbReference type="HAMAP" id="MF_01622">
    <property type="entry name" value="tRNA_sel_U_synth"/>
    <property type="match status" value="1"/>
</dbReference>
<evidence type="ECO:0000256" key="2">
    <source>
        <dbReference type="HAMAP-Rule" id="MF_01622"/>
    </source>
</evidence>
<dbReference type="InterPro" id="IPR036873">
    <property type="entry name" value="Rhodanese-like_dom_sf"/>
</dbReference>
<dbReference type="InterPro" id="IPR017582">
    <property type="entry name" value="SelU"/>
</dbReference>
<dbReference type="Gene3D" id="3.40.250.10">
    <property type="entry name" value="Rhodanese-like domain"/>
    <property type="match status" value="1"/>
</dbReference>
<comment type="similarity">
    <text evidence="2">Belongs to the SelU family.</text>
</comment>
<organism evidence="4 5">
    <name type="scientific">Candidatus Thiothrix anitrata</name>
    <dbReference type="NCBI Taxonomy" id="2823902"/>
    <lineage>
        <taxon>Bacteria</taxon>
        <taxon>Pseudomonadati</taxon>
        <taxon>Pseudomonadota</taxon>
        <taxon>Gammaproteobacteria</taxon>
        <taxon>Thiotrichales</taxon>
        <taxon>Thiotrichaceae</taxon>
        <taxon>Thiothrix</taxon>
    </lineage>
</organism>
<sequence length="363" mass="40962">MDDLQALFLRDVPLLDVRAPVEFHEGAFPTAQNHPLMDDADRVAIGTRYKQQGQDAAIALGLQRVSGEVKAQRVVAWEQFVREHPEGVLYCFRGGLRSRISQQWLFEQTGLHYPRVKGGYKAMRRFLLNQLETLPATLQPVVLSGRTGSGKTRFLQTLQRTVDLEGLANHRGSAFGGQPTPQPSQISFENALAIQLLRALQTQSALLFEDESRMIGSLHLPETFFTRLQEAPLVLMQVADAERVEISYQEYVVDTSAAFTALHHGDVERGFAAFSGYLLGSLEKIQRRLGGVRYQAVLKMMQQALAIQARDGTTQAHYDWVWLILLDYYDPMYDYQISKKQERLVFSGSPAEVRDYLCQVGIV</sequence>
<reference evidence="4 5" key="1">
    <citation type="submission" date="2021-04" db="EMBL/GenBank/DDBJ databases">
        <title>Genomics, taxonomy and metabolism of representatives of sulfur bacteria of the genus Thiothrix: Thiothrix fructosivorans QT, Thiothrix unzii A1T and three new species, Thiothrix subterranea sp. nov., Thiothrix litoralis sp. nov. and 'Candidatus Thiothrix anitrata' sp. nov.</title>
        <authorList>
            <person name="Ravin N.V."/>
            <person name="Smolyakov D."/>
            <person name="Rudenko T.S."/>
            <person name="Mardanov A.V."/>
            <person name="Beletsky A.V."/>
            <person name="Markov N.D."/>
            <person name="Fomenkov A.I."/>
            <person name="Roberts R.J."/>
            <person name="Karnachuk O.V."/>
            <person name="Novikov A."/>
            <person name="Grabovich M.Y."/>
        </authorList>
    </citation>
    <scope>NUCLEOTIDE SEQUENCE [LARGE SCALE GENOMIC DNA]</scope>
    <source>
        <strain evidence="4 5">A52</strain>
    </source>
</reference>
<comment type="subunit">
    <text evidence="2">Monomer.</text>
</comment>
<evidence type="ECO:0000313" key="5">
    <source>
        <dbReference type="Proteomes" id="UP000672027"/>
    </source>
</evidence>
<evidence type="ECO:0000259" key="3">
    <source>
        <dbReference type="PROSITE" id="PS50206"/>
    </source>
</evidence>
<dbReference type="NCBIfam" id="NF008751">
    <property type="entry name" value="PRK11784.1-3"/>
    <property type="match status" value="1"/>
</dbReference>
<proteinExistence type="inferred from homology"/>
<dbReference type="SMART" id="SM00450">
    <property type="entry name" value="RHOD"/>
    <property type="match status" value="1"/>
</dbReference>
<dbReference type="Pfam" id="PF26341">
    <property type="entry name" value="AAA_SelU"/>
    <property type="match status" value="1"/>
</dbReference>
<dbReference type="InterPro" id="IPR001763">
    <property type="entry name" value="Rhodanese-like_dom"/>
</dbReference>
<keyword evidence="1 2" id="KW-0711">Selenium</keyword>
<evidence type="ECO:0000313" key="4">
    <source>
        <dbReference type="EMBL" id="QTR51827.1"/>
    </source>
</evidence>
<protein>
    <recommendedName>
        <fullName evidence="2">tRNA 2-selenouridine synthase</fullName>
        <ecNumber evidence="2">2.9.1.3</ecNumber>
    </recommendedName>
</protein>
<keyword evidence="5" id="KW-1185">Reference proteome</keyword>
<name>A0ABX7X9D9_9GAMM</name>
<dbReference type="SUPFAM" id="SSF52821">
    <property type="entry name" value="Rhodanese/Cell cycle control phosphatase"/>
    <property type="match status" value="1"/>
</dbReference>